<dbReference type="Pfam" id="PF00515">
    <property type="entry name" value="TPR_1"/>
    <property type="match status" value="1"/>
</dbReference>
<gene>
    <name evidence="5" type="ORF">ACFSJT_00265</name>
</gene>
<dbReference type="PROSITE" id="PS50293">
    <property type="entry name" value="TPR_REGION"/>
    <property type="match status" value="1"/>
</dbReference>
<feature type="transmembrane region" description="Helical" evidence="4">
    <location>
        <begin position="89"/>
        <end position="113"/>
    </location>
</feature>
<reference evidence="6" key="1">
    <citation type="journal article" date="2019" name="Int. J. Syst. Evol. Microbiol.">
        <title>The Global Catalogue of Microorganisms (GCM) 10K type strain sequencing project: providing services to taxonomists for standard genome sequencing and annotation.</title>
        <authorList>
            <consortium name="The Broad Institute Genomics Platform"/>
            <consortium name="The Broad Institute Genome Sequencing Center for Infectious Disease"/>
            <person name="Wu L."/>
            <person name="Ma J."/>
        </authorList>
    </citation>
    <scope>NUCLEOTIDE SEQUENCE [LARGE SCALE GENOMIC DNA]</scope>
    <source>
        <strain evidence="6">DT92</strain>
    </source>
</reference>
<dbReference type="SMART" id="SM00028">
    <property type="entry name" value="TPR"/>
    <property type="match status" value="4"/>
</dbReference>
<evidence type="ECO:0000256" key="1">
    <source>
        <dbReference type="ARBA" id="ARBA00022737"/>
    </source>
</evidence>
<dbReference type="EMBL" id="JBHUHY010000002">
    <property type="protein sequence ID" value="MFD2185208.1"/>
    <property type="molecule type" value="Genomic_DNA"/>
</dbReference>
<dbReference type="InterPro" id="IPR050498">
    <property type="entry name" value="Ycf3"/>
</dbReference>
<keyword evidence="2 3" id="KW-0802">TPR repeat</keyword>
<keyword evidence="1" id="KW-0677">Repeat</keyword>
<organism evidence="5 6">
    <name type="scientific">Aquimarina celericrescens</name>
    <dbReference type="NCBI Taxonomy" id="1964542"/>
    <lineage>
        <taxon>Bacteria</taxon>
        <taxon>Pseudomonadati</taxon>
        <taxon>Bacteroidota</taxon>
        <taxon>Flavobacteriia</taxon>
        <taxon>Flavobacteriales</taxon>
        <taxon>Flavobacteriaceae</taxon>
        <taxon>Aquimarina</taxon>
    </lineage>
</organism>
<evidence type="ECO:0000256" key="4">
    <source>
        <dbReference type="SAM" id="Phobius"/>
    </source>
</evidence>
<dbReference type="Proteomes" id="UP001597344">
    <property type="component" value="Unassembled WGS sequence"/>
</dbReference>
<dbReference type="SUPFAM" id="SSF48452">
    <property type="entry name" value="TPR-like"/>
    <property type="match status" value="2"/>
</dbReference>
<comment type="caution">
    <text evidence="5">The sequence shown here is derived from an EMBL/GenBank/DDBJ whole genome shotgun (WGS) entry which is preliminary data.</text>
</comment>
<feature type="repeat" description="TPR" evidence="3">
    <location>
        <begin position="342"/>
        <end position="375"/>
    </location>
</feature>
<proteinExistence type="predicted"/>
<evidence type="ECO:0000256" key="3">
    <source>
        <dbReference type="PROSITE-ProRule" id="PRU00339"/>
    </source>
</evidence>
<dbReference type="Pfam" id="PF13181">
    <property type="entry name" value="TPR_8"/>
    <property type="match status" value="2"/>
</dbReference>
<dbReference type="InterPro" id="IPR011990">
    <property type="entry name" value="TPR-like_helical_dom_sf"/>
</dbReference>
<feature type="repeat" description="TPR" evidence="3">
    <location>
        <begin position="274"/>
        <end position="307"/>
    </location>
</feature>
<dbReference type="PANTHER" id="PTHR44858:SF1">
    <property type="entry name" value="UDP-N-ACETYLGLUCOSAMINE--PEPTIDE N-ACETYLGLUCOSAMINYLTRANSFERASE SPINDLY-RELATED"/>
    <property type="match status" value="1"/>
</dbReference>
<dbReference type="InterPro" id="IPR019734">
    <property type="entry name" value="TPR_rpt"/>
</dbReference>
<dbReference type="Gene3D" id="1.25.40.10">
    <property type="entry name" value="Tetratricopeptide repeat domain"/>
    <property type="match status" value="1"/>
</dbReference>
<protein>
    <submittedName>
        <fullName evidence="5">Tetratricopeptide repeat protein</fullName>
    </submittedName>
</protein>
<dbReference type="PANTHER" id="PTHR44858">
    <property type="entry name" value="TETRATRICOPEPTIDE REPEAT PROTEIN 6"/>
    <property type="match status" value="1"/>
</dbReference>
<evidence type="ECO:0000313" key="6">
    <source>
        <dbReference type="Proteomes" id="UP001597344"/>
    </source>
</evidence>
<feature type="repeat" description="TPR" evidence="3">
    <location>
        <begin position="308"/>
        <end position="341"/>
    </location>
</feature>
<dbReference type="PROSITE" id="PS50005">
    <property type="entry name" value="TPR"/>
    <property type="match status" value="3"/>
</dbReference>
<keyword evidence="6" id="KW-1185">Reference proteome</keyword>
<evidence type="ECO:0000313" key="5">
    <source>
        <dbReference type="EMBL" id="MFD2185208.1"/>
    </source>
</evidence>
<dbReference type="RefSeq" id="WP_378318161.1">
    <property type="nucleotide sequence ID" value="NZ_JBHUHY010000002.1"/>
</dbReference>
<keyword evidence="4" id="KW-0472">Membrane</keyword>
<sequence length="393" mass="45566">MKFHHYLVFIFTLAILRPFTTFLHEMGHAIPALLYTKEGVTIYIGSYGDPKKSLRFRLGRLEIFFKYNPLLWSYGLCVREQIDISINKGIIIILMGPLTSLIIGAFCLYIGVFGSHSDSITFITMMIAISSLLDCYHNSIPDAEPITLHNGKQVHNDGQQLKLLLNYRNLPVEYDKSVEYYNNKKFEKSGELLKKMIQSGTRRDFIYRLAVSSYLQIKEYDKADEINKDFIKKYKKKLTSVDHYNNGLIKSHKGNIEGSIIDYTESLKLDANNVYSLNNRGYAYNLSGRYEEAIKDFDKAIKLEDSFAYALNNRGLSKIKLGEFENGFTDIEKSLELDSKNSYFYMNLGIYYFDTQDYHKALENFNIAFKLDKDTYLLTEHIEKVKQKLNFLG</sequence>
<accession>A0ABW5AQE9</accession>
<keyword evidence="4" id="KW-0812">Transmembrane</keyword>
<evidence type="ECO:0000256" key="2">
    <source>
        <dbReference type="ARBA" id="ARBA00022803"/>
    </source>
</evidence>
<keyword evidence="4" id="KW-1133">Transmembrane helix</keyword>
<name>A0ABW5AQE9_9FLAO</name>